<feature type="transmembrane region" description="Helical" evidence="1">
    <location>
        <begin position="238"/>
        <end position="258"/>
    </location>
</feature>
<dbReference type="AlphaFoldDB" id="A0AAU9WWJ9"/>
<keyword evidence="1" id="KW-1133">Transmembrane helix</keyword>
<comment type="caution">
    <text evidence="2">The sequence shown here is derived from an EMBL/GenBank/DDBJ whole genome shotgun (WGS) entry which is preliminary data.</text>
</comment>
<gene>
    <name evidence="2" type="ORF">PMEA_00013439</name>
</gene>
<name>A0AAU9WWJ9_9CNID</name>
<feature type="transmembrane region" description="Helical" evidence="1">
    <location>
        <begin position="40"/>
        <end position="57"/>
    </location>
</feature>
<feature type="transmembrane region" description="Helical" evidence="1">
    <location>
        <begin position="111"/>
        <end position="133"/>
    </location>
</feature>
<feature type="transmembrane region" description="Helical" evidence="1">
    <location>
        <begin position="194"/>
        <end position="211"/>
    </location>
</feature>
<evidence type="ECO:0000256" key="1">
    <source>
        <dbReference type="SAM" id="Phobius"/>
    </source>
</evidence>
<dbReference type="EMBL" id="CALNXJ010000023">
    <property type="protein sequence ID" value="CAH3128359.1"/>
    <property type="molecule type" value="Genomic_DNA"/>
</dbReference>
<feature type="transmembrane region" description="Helical" evidence="1">
    <location>
        <begin position="77"/>
        <end position="99"/>
    </location>
</feature>
<dbReference type="Proteomes" id="UP001159428">
    <property type="component" value="Unassembled WGS sequence"/>
</dbReference>
<evidence type="ECO:0000313" key="3">
    <source>
        <dbReference type="Proteomes" id="UP001159428"/>
    </source>
</evidence>
<proteinExistence type="predicted"/>
<evidence type="ECO:0000313" key="2">
    <source>
        <dbReference type="EMBL" id="CAH3128359.1"/>
    </source>
</evidence>
<organism evidence="2 3">
    <name type="scientific">Pocillopora meandrina</name>
    <dbReference type="NCBI Taxonomy" id="46732"/>
    <lineage>
        <taxon>Eukaryota</taxon>
        <taxon>Metazoa</taxon>
        <taxon>Cnidaria</taxon>
        <taxon>Anthozoa</taxon>
        <taxon>Hexacorallia</taxon>
        <taxon>Scleractinia</taxon>
        <taxon>Astrocoeniina</taxon>
        <taxon>Pocilloporidae</taxon>
        <taxon>Pocillopora</taxon>
    </lineage>
</organism>
<keyword evidence="1" id="KW-0812">Transmembrane</keyword>
<accession>A0AAU9WWJ9</accession>
<keyword evidence="3" id="KW-1185">Reference proteome</keyword>
<sequence length="263" mass="30125">MGWIFLIFHALLELAAVAFNLRMLLSCFKDKTKYPFLQRGRMFFICQWICQVTILVADAVESWKGFTSQLKNSCNIFRILSLSMMFFQAFNLMAIVIILTENQVKRENREFSTKLKISVVLVLGLTGSATILWNNCFSSKNLSRMALKAIFFASVIFVILIVSTAARNISIEDTPTDETQPETSVWKIFPKKRYVFLVTLLIMCLTIILSWEPHSESSSSNNKAEDFVEVNVFKEIEYSVVETFFVGIVLPAMLTDLIDSKMR</sequence>
<protein>
    <submittedName>
        <fullName evidence="2">Uncharacterized protein</fullName>
    </submittedName>
</protein>
<feature type="transmembrane region" description="Helical" evidence="1">
    <location>
        <begin position="6"/>
        <end position="28"/>
    </location>
</feature>
<feature type="transmembrane region" description="Helical" evidence="1">
    <location>
        <begin position="145"/>
        <end position="166"/>
    </location>
</feature>
<keyword evidence="1" id="KW-0472">Membrane</keyword>
<reference evidence="2 3" key="1">
    <citation type="submission" date="2022-05" db="EMBL/GenBank/DDBJ databases">
        <authorList>
            <consortium name="Genoscope - CEA"/>
            <person name="William W."/>
        </authorList>
    </citation>
    <scope>NUCLEOTIDE SEQUENCE [LARGE SCALE GENOMIC DNA]</scope>
</reference>